<dbReference type="InterPro" id="IPR044943">
    <property type="entry name" value="NOS_dom_1"/>
</dbReference>
<dbReference type="SUPFAM" id="SSF63380">
    <property type="entry name" value="Riboflavin synthase domain-like"/>
    <property type="match status" value="1"/>
</dbReference>
<proteinExistence type="inferred from homology"/>
<feature type="domain" description="FAD-binding FR-type" evidence="12">
    <location>
        <begin position="725"/>
        <end position="925"/>
    </location>
</feature>
<dbReference type="Gene3D" id="3.40.50.360">
    <property type="match status" value="1"/>
</dbReference>
<dbReference type="Pfam" id="PF02898">
    <property type="entry name" value="NO_synthase"/>
    <property type="match status" value="1"/>
</dbReference>
<evidence type="ECO:0000256" key="5">
    <source>
        <dbReference type="ARBA" id="ARBA00022643"/>
    </source>
</evidence>
<dbReference type="InterPro" id="IPR004030">
    <property type="entry name" value="NOS_N"/>
</dbReference>
<evidence type="ECO:0000259" key="12">
    <source>
        <dbReference type="PROSITE" id="PS51384"/>
    </source>
</evidence>
<dbReference type="Gene3D" id="3.90.1230.10">
    <property type="entry name" value="Nitric Oxide Synthase, Chain A, domain 3"/>
    <property type="match status" value="1"/>
</dbReference>
<keyword evidence="14" id="KW-1185">Reference proteome</keyword>
<keyword evidence="4" id="KW-0349">Heme</keyword>
<dbReference type="eggNOG" id="KOG1158">
    <property type="taxonomic scope" value="Eukaryota"/>
</dbReference>
<keyword evidence="8" id="KW-0560">Oxidoreductase</keyword>
<dbReference type="OMA" id="CRHIRYA"/>
<dbReference type="PANTHER" id="PTHR43410:SF1">
    <property type="entry name" value="NITRIC OXIDE SYNTHASE"/>
    <property type="match status" value="1"/>
</dbReference>
<evidence type="ECO:0000256" key="4">
    <source>
        <dbReference type="ARBA" id="ARBA00022617"/>
    </source>
</evidence>
<evidence type="ECO:0000256" key="6">
    <source>
        <dbReference type="ARBA" id="ARBA00022723"/>
    </source>
</evidence>
<dbReference type="SUPFAM" id="SSF52218">
    <property type="entry name" value="Flavoproteins"/>
    <property type="match status" value="1"/>
</dbReference>
<evidence type="ECO:0000256" key="10">
    <source>
        <dbReference type="SAM" id="MobiDB-lite"/>
    </source>
</evidence>
<feature type="domain" description="Flavodoxin-like" evidence="11">
    <location>
        <begin position="550"/>
        <end position="699"/>
    </location>
</feature>
<dbReference type="AlphaFoldDB" id="R7Z4Y5"/>
<dbReference type="Proteomes" id="UP000016924">
    <property type="component" value="Unassembled WGS sequence"/>
</dbReference>
<dbReference type="SUPFAM" id="SSF52343">
    <property type="entry name" value="Ferredoxin reductase-like, C-terminal NADP-linked domain"/>
    <property type="match status" value="1"/>
</dbReference>
<keyword evidence="5" id="KW-0288">FMN</keyword>
<reference evidence="14" key="1">
    <citation type="submission" date="2012-06" db="EMBL/GenBank/DDBJ databases">
        <title>The genome sequence of Coniosporium apollinis CBS 100218.</title>
        <authorList>
            <consortium name="The Broad Institute Genome Sequencing Platform"/>
            <person name="Cuomo C."/>
            <person name="Gorbushina A."/>
            <person name="Noack S."/>
            <person name="Walker B."/>
            <person name="Young S.K."/>
            <person name="Zeng Q."/>
            <person name="Gargeya S."/>
            <person name="Fitzgerald M."/>
            <person name="Haas B."/>
            <person name="Abouelleil A."/>
            <person name="Alvarado L."/>
            <person name="Arachchi H.M."/>
            <person name="Berlin A.M."/>
            <person name="Chapman S.B."/>
            <person name="Goldberg J."/>
            <person name="Griggs A."/>
            <person name="Gujja S."/>
            <person name="Hansen M."/>
            <person name="Howarth C."/>
            <person name="Imamovic A."/>
            <person name="Larimer J."/>
            <person name="McCowan C."/>
            <person name="Montmayeur A."/>
            <person name="Murphy C."/>
            <person name="Neiman D."/>
            <person name="Pearson M."/>
            <person name="Priest M."/>
            <person name="Roberts A."/>
            <person name="Saif S."/>
            <person name="Shea T."/>
            <person name="Sisk P."/>
            <person name="Sykes S."/>
            <person name="Wortman J."/>
            <person name="Nusbaum C."/>
            <person name="Birren B."/>
        </authorList>
    </citation>
    <scope>NUCLEOTIDE SEQUENCE [LARGE SCALE GENOMIC DNA]</scope>
    <source>
        <strain evidence="14">CBS 100218</strain>
    </source>
</reference>
<dbReference type="Gene3D" id="3.40.50.80">
    <property type="entry name" value="Nucleotide-binding domain of ferredoxin-NADP reductase (FNR) module"/>
    <property type="match status" value="1"/>
</dbReference>
<dbReference type="GO" id="GO:0004517">
    <property type="term" value="F:nitric-oxide synthase activity"/>
    <property type="evidence" value="ECO:0007669"/>
    <property type="project" value="UniProtKB-EC"/>
</dbReference>
<evidence type="ECO:0000256" key="3">
    <source>
        <dbReference type="ARBA" id="ARBA00012989"/>
    </source>
</evidence>
<dbReference type="PRINTS" id="PR00371">
    <property type="entry name" value="FPNCR"/>
</dbReference>
<comment type="cofactor">
    <cofactor evidence="1">
        <name>FMN</name>
        <dbReference type="ChEBI" id="CHEBI:58210"/>
    </cofactor>
</comment>
<dbReference type="InterPro" id="IPR029039">
    <property type="entry name" value="Flavoprotein-like_sf"/>
</dbReference>
<keyword evidence="9" id="KW-0408">Iron</keyword>
<dbReference type="InterPro" id="IPR036119">
    <property type="entry name" value="NOS_N_sf"/>
</dbReference>
<dbReference type="GeneID" id="19905821"/>
<gene>
    <name evidence="13" type="ORF">W97_08510</name>
</gene>
<dbReference type="OrthoDB" id="1856718at2759"/>
<dbReference type="InterPro" id="IPR017938">
    <property type="entry name" value="Riboflavin_synthase-like_b-brl"/>
</dbReference>
<dbReference type="Pfam" id="PF00258">
    <property type="entry name" value="Flavodoxin_1"/>
    <property type="match status" value="1"/>
</dbReference>
<organism evidence="13 14">
    <name type="scientific">Coniosporium apollinis (strain CBS 100218)</name>
    <name type="common">Rock-inhabiting black yeast</name>
    <dbReference type="NCBI Taxonomy" id="1168221"/>
    <lineage>
        <taxon>Eukaryota</taxon>
        <taxon>Fungi</taxon>
        <taxon>Dikarya</taxon>
        <taxon>Ascomycota</taxon>
        <taxon>Pezizomycotina</taxon>
        <taxon>Dothideomycetes</taxon>
        <taxon>Dothideomycetes incertae sedis</taxon>
        <taxon>Coniosporium</taxon>
    </lineage>
</organism>
<dbReference type="GO" id="GO:0005516">
    <property type="term" value="F:calmodulin binding"/>
    <property type="evidence" value="ECO:0007669"/>
    <property type="project" value="UniProtKB-KW"/>
</dbReference>
<evidence type="ECO:0000256" key="8">
    <source>
        <dbReference type="ARBA" id="ARBA00023002"/>
    </source>
</evidence>
<dbReference type="EC" id="1.14.13.39" evidence="3"/>
<dbReference type="GO" id="GO:0006809">
    <property type="term" value="P:nitric oxide biosynthetic process"/>
    <property type="evidence" value="ECO:0007669"/>
    <property type="project" value="InterPro"/>
</dbReference>
<dbReference type="PROSITE" id="PS50902">
    <property type="entry name" value="FLAVODOXIN_LIKE"/>
    <property type="match status" value="1"/>
</dbReference>
<dbReference type="Gene3D" id="3.90.440.10">
    <property type="entry name" value="Nitric Oxide Synthase,Heme Domain,Chain A domain 2"/>
    <property type="match status" value="1"/>
</dbReference>
<sequence length="1088" mass="119528">MSDSILETMSIFETDVSDSLELSTSESSGYSTAYTSGSDDINVPASPVTVAAGRDRPQYSQCPVKLGALQEFELIKERYPVLASTGCTAQFCQAGRAIHTSEPRIGFDRPLEEVQLEATSFLQEMRLAGAIQSDQELDQRLKDVIQQIHAGAIQTTFKTDRGTEYGLAGGNWTQTAEELEFGTRLAWKNARKCIMRSQYQELRLCDLRHVVSSMEMGPALIKGIAEAFNGGKIQPTVIVFPPREIGQRGPMIWNQQLLAFAGYKLQDGSVLGDPINAELTEAIIELGWNPPSPDCRTQWDLLPLVTMGENDEPAIFELPAQLKQLVHIRHPRYQKEFEQLDLRWVGFPALSRLGFDIGGVQYTAAPFAGWFMDAEIGVRDLADTLRYNVLPKVAQTLKLYDLPDRELDELPEYERLAALSRAQAELNYAVHWSYLQAKVSMTDSLTASATWSQFDDTHRREHGFRLPADPYWLAPPQGSIIPLWHRGGAPNYQPKPLICRHTQDPVKAWRRERRQNSLDAESADSAHTVDDIAPSTGKRTTAVSPASRTVRIHYCSSGITAAKLASKLYSRLCSHAKETSSIYRVLPAATLNELDISSIQAEDLTLLIVSSTGRGEIPLNGAKFALRCEKRGMETKARFTLFGNGDSSYGDTFNTAASTVAESFMSIGAQPIAGGLFEGDTACENPPWTAFEEWWNRIQLFLSGKELPLIKESKTTRGNAQPLFRNFAQATLVGKSEKSEGIVRVTLSLGRRTYQEMDHIKILPPNRSKKILCVIKSLAVCPEHPLPFAADLSVYSYLRFVDLDLPFRSLGWLSKITGLVPQTQASLSSKHVPEVLELLSHGGFIPLLDINEICRCMHLLVPRTFSIASSPSRLHPKSTYSTPRNLVDLLVKIQPHGRFSTNFLGPAEPGETMRYMICASPAWPMLDSSIVGPIIAVVTGSGLAPLRGLLQKRVAAAKASEPSATSDACTGFAESPISLFIGHRAVDVDIIEEAIADARHFAALDIVSVVLSNSGGIRIQDKLLEDGIAKKVAAKLRHPGCRVFVCANPAAAEATVLNLSSLLGEDVKAALGDRYLEEVYGIPAGVPA</sequence>
<dbReference type="InterPro" id="IPR001709">
    <property type="entry name" value="Flavoprot_Pyr_Nucl_cyt_Rdtase"/>
</dbReference>
<feature type="region of interest" description="Disordered" evidence="10">
    <location>
        <begin position="515"/>
        <end position="543"/>
    </location>
</feature>
<dbReference type="InterPro" id="IPR008254">
    <property type="entry name" value="Flavodoxin/NO_synth"/>
</dbReference>
<dbReference type="InterPro" id="IPR044940">
    <property type="entry name" value="NOS_dom_2"/>
</dbReference>
<dbReference type="InterPro" id="IPR039261">
    <property type="entry name" value="FNR_nucleotide-bd"/>
</dbReference>
<dbReference type="Gene3D" id="3.90.340.10">
    <property type="entry name" value="Nitric Oxide Synthase, Chain A, domain 1"/>
    <property type="match status" value="1"/>
</dbReference>
<comment type="similarity">
    <text evidence="2">Belongs to the NOS family.</text>
</comment>
<keyword evidence="7" id="KW-0112">Calmodulin-binding</keyword>
<evidence type="ECO:0000256" key="9">
    <source>
        <dbReference type="ARBA" id="ARBA00023004"/>
    </source>
</evidence>
<evidence type="ECO:0000313" key="14">
    <source>
        <dbReference type="Proteomes" id="UP000016924"/>
    </source>
</evidence>
<accession>R7Z4Y5</accession>
<dbReference type="GO" id="GO:0010181">
    <property type="term" value="F:FMN binding"/>
    <property type="evidence" value="ECO:0007669"/>
    <property type="project" value="InterPro"/>
</dbReference>
<protein>
    <recommendedName>
        <fullName evidence="3">nitric-oxide synthase (NADPH)</fullName>
        <ecNumber evidence="3">1.14.13.39</ecNumber>
    </recommendedName>
</protein>
<dbReference type="InterPro" id="IPR017927">
    <property type="entry name" value="FAD-bd_FR_type"/>
</dbReference>
<dbReference type="GO" id="GO:0046872">
    <property type="term" value="F:metal ion binding"/>
    <property type="evidence" value="ECO:0007669"/>
    <property type="project" value="UniProtKB-KW"/>
</dbReference>
<dbReference type="InterPro" id="IPR044944">
    <property type="entry name" value="NOS_dom_3"/>
</dbReference>
<dbReference type="PROSITE" id="PS51384">
    <property type="entry name" value="FAD_FR"/>
    <property type="match status" value="1"/>
</dbReference>
<dbReference type="RefSeq" id="XP_007784567.1">
    <property type="nucleotide sequence ID" value="XM_007786377.1"/>
</dbReference>
<dbReference type="STRING" id="1168221.R7Z4Y5"/>
<evidence type="ECO:0000256" key="2">
    <source>
        <dbReference type="ARBA" id="ARBA00006267"/>
    </source>
</evidence>
<evidence type="ECO:0000256" key="1">
    <source>
        <dbReference type="ARBA" id="ARBA00001917"/>
    </source>
</evidence>
<keyword evidence="6" id="KW-0479">Metal-binding</keyword>
<dbReference type="PANTHER" id="PTHR43410">
    <property type="entry name" value="NITRIC OXIDE SYNTHASE OXYGENASE"/>
    <property type="match status" value="1"/>
</dbReference>
<keyword evidence="5" id="KW-0285">Flavoprotein</keyword>
<dbReference type="EMBL" id="JH767609">
    <property type="protein sequence ID" value="EON69250.1"/>
    <property type="molecule type" value="Genomic_DNA"/>
</dbReference>
<evidence type="ECO:0000313" key="13">
    <source>
        <dbReference type="EMBL" id="EON69250.1"/>
    </source>
</evidence>
<evidence type="ECO:0000259" key="11">
    <source>
        <dbReference type="PROSITE" id="PS50902"/>
    </source>
</evidence>
<name>R7Z4Y5_CONA1</name>
<evidence type="ECO:0000256" key="7">
    <source>
        <dbReference type="ARBA" id="ARBA00022860"/>
    </source>
</evidence>
<dbReference type="HOGENOM" id="CLU_001570_16_1_1"/>
<dbReference type="SUPFAM" id="SSF56512">
    <property type="entry name" value="Nitric oxide (NO) synthase oxygenase domain"/>
    <property type="match status" value="1"/>
</dbReference>
<dbReference type="InterPro" id="IPR050607">
    <property type="entry name" value="NOS"/>
</dbReference>